<keyword evidence="5" id="KW-0472">Membrane</keyword>
<accession>A0A9W7F2F8</accession>
<dbReference type="GO" id="GO:0005886">
    <property type="term" value="C:plasma membrane"/>
    <property type="evidence" value="ECO:0007669"/>
    <property type="project" value="TreeGrafter"/>
</dbReference>
<evidence type="ECO:0000256" key="5">
    <source>
        <dbReference type="ARBA" id="ARBA00023136"/>
    </source>
</evidence>
<keyword evidence="8" id="KW-1185">Reference proteome</keyword>
<protein>
    <recommendedName>
        <fullName evidence="6">PKD/REJ-like domain-containing protein</fullName>
    </recommendedName>
</protein>
<dbReference type="GO" id="GO:0006816">
    <property type="term" value="P:calcium ion transport"/>
    <property type="evidence" value="ECO:0007669"/>
    <property type="project" value="TreeGrafter"/>
</dbReference>
<keyword evidence="4" id="KW-1133">Transmembrane helix</keyword>
<name>A0A9W7F2F8_9STRA</name>
<evidence type="ECO:0000256" key="3">
    <source>
        <dbReference type="ARBA" id="ARBA00022737"/>
    </source>
</evidence>
<feature type="non-terminal residue" evidence="7">
    <location>
        <position position="915"/>
    </location>
</feature>
<comment type="subcellular location">
    <subcellularLocation>
        <location evidence="1">Membrane</location>
    </subcellularLocation>
</comment>
<reference evidence="8" key="1">
    <citation type="journal article" date="2023" name="Commun. Biol.">
        <title>Genome analysis of Parmales, the sister group of diatoms, reveals the evolutionary specialization of diatoms from phago-mixotrophs to photoautotrophs.</title>
        <authorList>
            <person name="Ban H."/>
            <person name="Sato S."/>
            <person name="Yoshikawa S."/>
            <person name="Yamada K."/>
            <person name="Nakamura Y."/>
            <person name="Ichinomiya M."/>
            <person name="Sato N."/>
            <person name="Blanc-Mathieu R."/>
            <person name="Endo H."/>
            <person name="Kuwata A."/>
            <person name="Ogata H."/>
        </authorList>
    </citation>
    <scope>NUCLEOTIDE SEQUENCE [LARGE SCALE GENOMIC DNA]</scope>
    <source>
        <strain evidence="8">NIES 3701</strain>
    </source>
</reference>
<dbReference type="OrthoDB" id="76429at2759"/>
<evidence type="ECO:0000256" key="1">
    <source>
        <dbReference type="ARBA" id="ARBA00004370"/>
    </source>
</evidence>
<sequence length="915" mass="96900">YFDVSHIPSNSVTITISAKSYKADTDEACSIAASVGKSLDDVSSDSMSPSTFTIDSTSESTRLSFMTSFSKAGCIILSFAMTGPSANQYDASESKASVFVLSAGAEPTPPALLSAQFSDNAKSIYINFNSPTNRGDKGGAEFPCSDLFTFDTDPSASCMFLSTTQVLAILSKAATTMIDSVVDLIAGKVFAECSDPDAFDCSSWTAAPASSTTVDGPATPFYPTPILTGATTVSSCADITVSAMSSTGSGGRKWTAFQWSFTSTASNTTRITTYMEDLNTELADIAVSSTTTMSDFNQYLELNVPTENLIKGGTYSFVLTLKNFFDNSASSTVIEVTVSSNSVPSIMIQGGDKRSMLRPNALSIFAEAFGAACPGEQAKIVPAKNYNWQIKDVAGAVQDFPSVSIDRRFFKLNSFTLIPDSTYFVEVTVIDSDGLTASSSVEVTVGVSPLVAIIEGGSKVVAPKSKGVVLSSSSSYDPDAYTNPNNDNTEVYKWSCMETAPIYGAACAGLDLANSMDLPFDEAMMNTLLGDEKSRTLSFFVEYMKDNRKASGETYLQIESSEPPQVEIGPIWTPKINPSNKLQLKGFLTPDSRYPVNARWELATEGSFILESGGFTNILDDVSASATSTVLETGRGSAQQFFLIFPENSFIGGVSYTFRLIAEFDNPSAAPGEGIGFAEIPLLINSPPIAGTLTIDNGEGENKGDALQTLFTVTAFDFTDDPTDLPLLYTYLFTIGYRDWGGAETIISAGSLSSKIADVILPSGGGNQSVVEVFTRVFDIYGSSSEASVEAFVTTPKLTTAELANLTQALSDSALAKGDTSGVFQVLSSSSSILNSLNCSLAPSCQALNRAECSTGDTPHTCGKCLDGYTSSDDLKLEKCSVPQAHCLNGVNDGDESDLDCGGSCFPCLNDQFCK</sequence>
<comment type="caution">
    <text evidence="7">The sequence shown here is derived from an EMBL/GenBank/DDBJ whole genome shotgun (WGS) entry which is preliminary data.</text>
</comment>
<dbReference type="Proteomes" id="UP001165085">
    <property type="component" value="Unassembled WGS sequence"/>
</dbReference>
<dbReference type="AlphaFoldDB" id="A0A9W7F2F8"/>
<gene>
    <name evidence="7" type="ORF">TrST_g11074</name>
</gene>
<dbReference type="PANTHER" id="PTHR46730">
    <property type="entry name" value="POLYCYSTIN-1"/>
    <property type="match status" value="1"/>
</dbReference>
<dbReference type="GO" id="GO:0005261">
    <property type="term" value="F:monoatomic cation channel activity"/>
    <property type="evidence" value="ECO:0007669"/>
    <property type="project" value="TreeGrafter"/>
</dbReference>
<evidence type="ECO:0000313" key="7">
    <source>
        <dbReference type="EMBL" id="GMH98503.1"/>
    </source>
</evidence>
<dbReference type="Pfam" id="PF02010">
    <property type="entry name" value="REJ"/>
    <property type="match status" value="1"/>
</dbReference>
<organism evidence="7 8">
    <name type="scientific">Triparma strigata</name>
    <dbReference type="NCBI Taxonomy" id="1606541"/>
    <lineage>
        <taxon>Eukaryota</taxon>
        <taxon>Sar</taxon>
        <taxon>Stramenopiles</taxon>
        <taxon>Ochrophyta</taxon>
        <taxon>Bolidophyceae</taxon>
        <taxon>Parmales</taxon>
        <taxon>Triparmaceae</taxon>
        <taxon>Triparma</taxon>
    </lineage>
</organism>
<feature type="non-terminal residue" evidence="7">
    <location>
        <position position="1"/>
    </location>
</feature>
<evidence type="ECO:0000256" key="2">
    <source>
        <dbReference type="ARBA" id="ARBA00022692"/>
    </source>
</evidence>
<evidence type="ECO:0000256" key="4">
    <source>
        <dbReference type="ARBA" id="ARBA00022989"/>
    </source>
</evidence>
<proteinExistence type="predicted"/>
<keyword evidence="2" id="KW-0812">Transmembrane</keyword>
<dbReference type="PANTHER" id="PTHR46730:SF1">
    <property type="entry name" value="PLAT DOMAIN-CONTAINING PROTEIN"/>
    <property type="match status" value="1"/>
</dbReference>
<keyword evidence="3" id="KW-0677">Repeat</keyword>
<dbReference type="InterPro" id="IPR002859">
    <property type="entry name" value="PKD/REJ-like"/>
</dbReference>
<evidence type="ECO:0000313" key="8">
    <source>
        <dbReference type="Proteomes" id="UP001165085"/>
    </source>
</evidence>
<dbReference type="EMBL" id="BRXY01000524">
    <property type="protein sequence ID" value="GMH98503.1"/>
    <property type="molecule type" value="Genomic_DNA"/>
</dbReference>
<evidence type="ECO:0000259" key="6">
    <source>
        <dbReference type="Pfam" id="PF02010"/>
    </source>
</evidence>
<feature type="domain" description="PKD/REJ-like" evidence="6">
    <location>
        <begin position="386"/>
        <end position="827"/>
    </location>
</feature>